<sequence length="49" mass="5509">MLSQLTLCIYKKLIEVLKIRTRHESTSVNALVELDALNSLRGLYGYGAL</sequence>
<dbReference type="AlphaFoldDB" id="A0A3S5DPQ1"/>
<dbReference type="EMBL" id="LR134201">
    <property type="protein sequence ID" value="VEB96846.1"/>
    <property type="molecule type" value="Genomic_DNA"/>
</dbReference>
<dbReference type="Proteomes" id="UP000274122">
    <property type="component" value="Chromosome"/>
</dbReference>
<name>A0A3S5DPQ1_9ENTR</name>
<keyword evidence="3" id="KW-1185">Reference proteome</keyword>
<proteinExistence type="predicted"/>
<evidence type="ECO:0000313" key="1">
    <source>
        <dbReference type="EMBL" id="VEB96846.1"/>
    </source>
</evidence>
<evidence type="ECO:0000313" key="3">
    <source>
        <dbReference type="Proteomes" id="UP000274122"/>
    </source>
</evidence>
<dbReference type="RefSeq" id="WP_164716807.1">
    <property type="nucleotide sequence ID" value="NZ_LR134201.1"/>
</dbReference>
<protein>
    <submittedName>
        <fullName evidence="2">Uncharacterized protein</fullName>
    </submittedName>
</protein>
<dbReference type="EMBL" id="LR134201">
    <property type="protein sequence ID" value="VEB97393.1"/>
    <property type="molecule type" value="Genomic_DNA"/>
</dbReference>
<gene>
    <name evidence="1" type="ORF">NCTC11466_01850</name>
    <name evidence="2" type="ORF">NCTC11466_02135</name>
</gene>
<accession>A0A3S5DPQ1</accession>
<evidence type="ECO:0000313" key="2">
    <source>
        <dbReference type="EMBL" id="VEB97393.1"/>
    </source>
</evidence>
<reference evidence="2 3" key="1">
    <citation type="submission" date="2018-12" db="EMBL/GenBank/DDBJ databases">
        <authorList>
            <consortium name="Pathogen Informatics"/>
        </authorList>
    </citation>
    <scope>NUCLEOTIDE SEQUENCE [LARGE SCALE GENOMIC DNA]</scope>
    <source>
        <strain evidence="2 3">NCTC11466</strain>
    </source>
</reference>
<organism evidence="2 3">
    <name type="scientific">Cedecea lapagei</name>
    <dbReference type="NCBI Taxonomy" id="158823"/>
    <lineage>
        <taxon>Bacteria</taxon>
        <taxon>Pseudomonadati</taxon>
        <taxon>Pseudomonadota</taxon>
        <taxon>Gammaproteobacteria</taxon>
        <taxon>Enterobacterales</taxon>
        <taxon>Enterobacteriaceae</taxon>
        <taxon>Cedecea</taxon>
    </lineage>
</organism>
<dbReference type="KEGG" id="clap:NCTC11466_02135"/>
<dbReference type="KEGG" id="clap:NCTC11466_01850"/>